<evidence type="ECO:0000313" key="1">
    <source>
        <dbReference type="EMBL" id="OGM44674.1"/>
    </source>
</evidence>
<dbReference type="AlphaFoldDB" id="A0A1F7ZZ02"/>
<accession>A0A1F7ZZ02</accession>
<protein>
    <submittedName>
        <fullName evidence="1">Uncharacterized protein</fullName>
    </submittedName>
</protein>
<keyword evidence="2" id="KW-1185">Reference proteome</keyword>
<sequence>MESQTIVLRYVVQDRLEALLKRRYPQGGYQVSPCSLLAECKKGAEKHISISVIRRGICYLTLPQALSQVCHCAVPATYARGLKRAPN</sequence>
<evidence type="ECO:0000313" key="2">
    <source>
        <dbReference type="Proteomes" id="UP000179179"/>
    </source>
</evidence>
<dbReference type="RefSeq" id="XP_022388391.1">
    <property type="nucleotide sequence ID" value="XM_022534583.1"/>
</dbReference>
<organism evidence="1 2">
    <name type="scientific">Aspergillus bombycis</name>
    <dbReference type="NCBI Taxonomy" id="109264"/>
    <lineage>
        <taxon>Eukaryota</taxon>
        <taxon>Fungi</taxon>
        <taxon>Dikarya</taxon>
        <taxon>Ascomycota</taxon>
        <taxon>Pezizomycotina</taxon>
        <taxon>Eurotiomycetes</taxon>
        <taxon>Eurotiomycetidae</taxon>
        <taxon>Eurotiales</taxon>
        <taxon>Aspergillaceae</taxon>
        <taxon>Aspergillus</taxon>
    </lineage>
</organism>
<proteinExistence type="predicted"/>
<name>A0A1F7ZZ02_9EURO</name>
<dbReference type="EMBL" id="LYCR01000052">
    <property type="protein sequence ID" value="OGM44674.1"/>
    <property type="molecule type" value="Genomic_DNA"/>
</dbReference>
<dbReference type="GeneID" id="34450844"/>
<comment type="caution">
    <text evidence="1">The sequence shown here is derived from an EMBL/GenBank/DDBJ whole genome shotgun (WGS) entry which is preliminary data.</text>
</comment>
<dbReference type="Proteomes" id="UP000179179">
    <property type="component" value="Unassembled WGS sequence"/>
</dbReference>
<gene>
    <name evidence="1" type="ORF">ABOM_007454</name>
</gene>
<reference evidence="1 2" key="1">
    <citation type="journal article" date="2016" name="Genome Biol. Evol.">
        <title>Draft genome sequence of an aflatoxigenic Aspergillus species, A. bombycis.</title>
        <authorList>
            <person name="Moore G.G."/>
            <person name="Mack B.M."/>
            <person name="Beltz S.B."/>
            <person name="Gilbert M.K."/>
        </authorList>
    </citation>
    <scope>NUCLEOTIDE SEQUENCE [LARGE SCALE GENOMIC DNA]</scope>
    <source>
        <strain evidence="2">NRRL 26010</strain>
    </source>
</reference>